<dbReference type="InterPro" id="IPR029066">
    <property type="entry name" value="PLP-binding_barrel"/>
</dbReference>
<evidence type="ECO:0000256" key="6">
    <source>
        <dbReference type="PIRSR" id="PIRSR600821-52"/>
    </source>
</evidence>
<dbReference type="Proteomes" id="UP000254920">
    <property type="component" value="Unassembled WGS sequence"/>
</dbReference>
<dbReference type="InterPro" id="IPR020622">
    <property type="entry name" value="Ala_racemase_pyridoxalP-BS"/>
</dbReference>
<dbReference type="InterPro" id="IPR001608">
    <property type="entry name" value="Ala_racemase_N"/>
</dbReference>
<comment type="similarity">
    <text evidence="4">Belongs to the alanine racemase family.</text>
</comment>
<dbReference type="PANTHER" id="PTHR30511">
    <property type="entry name" value="ALANINE RACEMASE"/>
    <property type="match status" value="1"/>
</dbReference>
<comment type="cofactor">
    <cofactor evidence="1 4 5">
        <name>pyridoxal 5'-phosphate</name>
        <dbReference type="ChEBI" id="CHEBI:597326"/>
    </cofactor>
</comment>
<dbReference type="EC" id="5.1.1.1" evidence="4"/>
<accession>A0A381DID2</accession>
<sequence>MSEILINLNNLKHNVSQISTKIGSVRKIIAVLKDNAYGHGLVLMAKELANLGVRYACVRSIDEANDIKEFFDDILVLSHIPNGNENIDFTYAINDLSALEIIKENSKIHFAIDTLMHRNGILQKDFELACKIAKKRNLKLLGAYTHFRSADEIGSDYFAQKMVYEKSKKSLKAVACKFGYENLVFHSHNSAATNRAEKIDDDFIRVGISLYGYNEFCDTLNLKPILSLWANRVSKRVLKKGCCVGYGAKFCAKEDINIATYDLGYADGLFRYNGNGELFIENGKKLLGKMSMDSFSCEDSGEKICIFKDVTKWANFFNTINYEILVKLSPRIKRKIVTE</sequence>
<dbReference type="OrthoDB" id="9813814at2"/>
<evidence type="ECO:0000313" key="8">
    <source>
        <dbReference type="EMBL" id="SUX10436.1"/>
    </source>
</evidence>
<protein>
    <recommendedName>
        <fullName evidence="4">Alanine racemase</fullName>
        <ecNumber evidence="4">5.1.1.1</ecNumber>
    </recommendedName>
</protein>
<dbReference type="GO" id="GO:0030632">
    <property type="term" value="P:D-alanine biosynthetic process"/>
    <property type="evidence" value="ECO:0007669"/>
    <property type="project" value="UniProtKB-UniRule"/>
</dbReference>
<dbReference type="SUPFAM" id="SSF51419">
    <property type="entry name" value="PLP-binding barrel"/>
    <property type="match status" value="1"/>
</dbReference>
<feature type="domain" description="Alanine racemase C-terminal" evidence="7">
    <location>
        <begin position="225"/>
        <end position="337"/>
    </location>
</feature>
<dbReference type="GO" id="GO:0005829">
    <property type="term" value="C:cytosol"/>
    <property type="evidence" value="ECO:0007669"/>
    <property type="project" value="TreeGrafter"/>
</dbReference>
<dbReference type="SMART" id="SM01005">
    <property type="entry name" value="Ala_racemase_C"/>
    <property type="match status" value="1"/>
</dbReference>
<dbReference type="HAMAP" id="MF_01201">
    <property type="entry name" value="Ala_racemase"/>
    <property type="match status" value="1"/>
</dbReference>
<keyword evidence="3 4" id="KW-0413">Isomerase</keyword>
<dbReference type="RefSeq" id="WP_089182843.1">
    <property type="nucleotide sequence ID" value="NZ_CP043427.1"/>
</dbReference>
<feature type="binding site" evidence="4 6">
    <location>
        <position position="292"/>
    </location>
    <ligand>
        <name>substrate</name>
    </ligand>
</feature>
<name>A0A381DID2_9BACT</name>
<feature type="active site" description="Proton acceptor; specific for L-alanine" evidence="4">
    <location>
        <position position="246"/>
    </location>
</feature>
<organism evidence="8 9">
    <name type="scientific">Campylobacter sputorum subsp. sputorum</name>
    <dbReference type="NCBI Taxonomy" id="32024"/>
    <lineage>
        <taxon>Bacteria</taxon>
        <taxon>Pseudomonadati</taxon>
        <taxon>Campylobacterota</taxon>
        <taxon>Epsilonproteobacteria</taxon>
        <taxon>Campylobacterales</taxon>
        <taxon>Campylobacteraceae</taxon>
        <taxon>Campylobacter</taxon>
    </lineage>
</organism>
<evidence type="ECO:0000259" key="7">
    <source>
        <dbReference type="SMART" id="SM01005"/>
    </source>
</evidence>
<dbReference type="PANTHER" id="PTHR30511:SF0">
    <property type="entry name" value="ALANINE RACEMASE, CATABOLIC-RELATED"/>
    <property type="match status" value="1"/>
</dbReference>
<comment type="function">
    <text evidence="4">Catalyzes the interconversion of L-alanine and D-alanine. May also act on other amino acids.</text>
</comment>
<gene>
    <name evidence="8" type="primary">alr</name>
    <name evidence="8" type="ORF">NCTC12475_00631</name>
</gene>
<evidence type="ECO:0000256" key="4">
    <source>
        <dbReference type="HAMAP-Rule" id="MF_01201"/>
    </source>
</evidence>
<evidence type="ECO:0000256" key="3">
    <source>
        <dbReference type="ARBA" id="ARBA00023235"/>
    </source>
</evidence>
<dbReference type="GO" id="GO:0030170">
    <property type="term" value="F:pyridoxal phosphate binding"/>
    <property type="evidence" value="ECO:0007669"/>
    <property type="project" value="UniProtKB-UniRule"/>
</dbReference>
<dbReference type="Pfam" id="PF00842">
    <property type="entry name" value="Ala_racemase_C"/>
    <property type="match status" value="1"/>
</dbReference>
<keyword evidence="9" id="KW-1185">Reference proteome</keyword>
<dbReference type="CDD" id="cd00430">
    <property type="entry name" value="PLPDE_III_AR"/>
    <property type="match status" value="1"/>
</dbReference>
<dbReference type="InterPro" id="IPR011079">
    <property type="entry name" value="Ala_racemase_C"/>
</dbReference>
<dbReference type="GO" id="GO:0009252">
    <property type="term" value="P:peptidoglycan biosynthetic process"/>
    <property type="evidence" value="ECO:0007669"/>
    <property type="project" value="TreeGrafter"/>
</dbReference>
<dbReference type="Gene3D" id="2.40.37.10">
    <property type="entry name" value="Lyase, Ornithine Decarboxylase, Chain A, domain 1"/>
    <property type="match status" value="1"/>
</dbReference>
<dbReference type="PRINTS" id="PR00992">
    <property type="entry name" value="ALARACEMASE"/>
</dbReference>
<dbReference type="SUPFAM" id="SSF50621">
    <property type="entry name" value="Alanine racemase C-terminal domain-like"/>
    <property type="match status" value="1"/>
</dbReference>
<dbReference type="Gene3D" id="3.20.20.10">
    <property type="entry name" value="Alanine racemase"/>
    <property type="match status" value="1"/>
</dbReference>
<reference evidence="8 9" key="1">
    <citation type="submission" date="2018-06" db="EMBL/GenBank/DDBJ databases">
        <authorList>
            <consortium name="Pathogen Informatics"/>
            <person name="Doyle S."/>
        </authorList>
    </citation>
    <scope>NUCLEOTIDE SEQUENCE [LARGE SCALE GENOMIC DNA]</scope>
    <source>
        <strain evidence="8 9">NCTC12475</strain>
    </source>
</reference>
<dbReference type="NCBIfam" id="TIGR00492">
    <property type="entry name" value="alr"/>
    <property type="match status" value="1"/>
</dbReference>
<dbReference type="STRING" id="32024.GCA_000788295_01043"/>
<evidence type="ECO:0000313" key="9">
    <source>
        <dbReference type="Proteomes" id="UP000254920"/>
    </source>
</evidence>
<feature type="binding site" evidence="4 6">
    <location>
        <position position="118"/>
    </location>
    <ligand>
        <name>substrate</name>
    </ligand>
</feature>
<comment type="pathway">
    <text evidence="4">Amino-acid biosynthesis; D-alanine biosynthesis; D-alanine from L-alanine: step 1/1.</text>
</comment>
<dbReference type="InterPro" id="IPR009006">
    <property type="entry name" value="Ala_racemase/Decarboxylase_C"/>
</dbReference>
<dbReference type="UniPathway" id="UPA00042">
    <property type="reaction ID" value="UER00497"/>
</dbReference>
<dbReference type="PROSITE" id="PS00395">
    <property type="entry name" value="ALANINE_RACEMASE"/>
    <property type="match status" value="1"/>
</dbReference>
<comment type="catalytic activity">
    <reaction evidence="4">
        <text>L-alanine = D-alanine</text>
        <dbReference type="Rhea" id="RHEA:20249"/>
        <dbReference type="ChEBI" id="CHEBI:57416"/>
        <dbReference type="ChEBI" id="CHEBI:57972"/>
        <dbReference type="EC" id="5.1.1.1"/>
    </reaction>
</comment>
<dbReference type="Pfam" id="PF01168">
    <property type="entry name" value="Ala_racemase_N"/>
    <property type="match status" value="1"/>
</dbReference>
<evidence type="ECO:0000256" key="5">
    <source>
        <dbReference type="PIRSR" id="PIRSR600821-50"/>
    </source>
</evidence>
<feature type="active site" description="Proton acceptor; specific for D-alanine" evidence="4">
    <location>
        <position position="33"/>
    </location>
</feature>
<dbReference type="EMBL" id="UFVD01000001">
    <property type="protein sequence ID" value="SUX10436.1"/>
    <property type="molecule type" value="Genomic_DNA"/>
</dbReference>
<evidence type="ECO:0000256" key="1">
    <source>
        <dbReference type="ARBA" id="ARBA00001933"/>
    </source>
</evidence>
<keyword evidence="2 4" id="KW-0663">Pyridoxal phosphate</keyword>
<evidence type="ECO:0000256" key="2">
    <source>
        <dbReference type="ARBA" id="ARBA00022898"/>
    </source>
</evidence>
<dbReference type="NCBIfam" id="NF000791">
    <property type="entry name" value="PRK00053.2-2"/>
    <property type="match status" value="1"/>
</dbReference>
<proteinExistence type="inferred from homology"/>
<dbReference type="GO" id="GO:0008784">
    <property type="term" value="F:alanine racemase activity"/>
    <property type="evidence" value="ECO:0007669"/>
    <property type="project" value="UniProtKB-UniRule"/>
</dbReference>
<dbReference type="GeneID" id="93091071"/>
<dbReference type="AlphaFoldDB" id="A0A381DID2"/>
<feature type="modified residue" description="N6-(pyridoxal phosphate)lysine" evidence="4 5">
    <location>
        <position position="33"/>
    </location>
</feature>
<dbReference type="InterPro" id="IPR000821">
    <property type="entry name" value="Ala_racemase"/>
</dbReference>